<protein>
    <recommendedName>
        <fullName evidence="1">Lipocalin-like domain-containing protein</fullName>
    </recommendedName>
</protein>
<evidence type="ECO:0000313" key="3">
    <source>
        <dbReference type="Proteomes" id="UP000321938"/>
    </source>
</evidence>
<sequence>MKKILLTPVLLIFLHISGFSQTVNKETLSKKWYLEKYEVMWVDYQPDEKEKKDYILLKSDMTYVSVDEGTKTVGKWTFNTEKNYFTMYNNKGDGIKVIVDKLSVNRMVLNIDIKEMDGVDIHYTTKE</sequence>
<evidence type="ECO:0000313" key="2">
    <source>
        <dbReference type="EMBL" id="TXE15331.1"/>
    </source>
</evidence>
<dbReference type="RefSeq" id="WP_028872291.1">
    <property type="nucleotide sequence ID" value="NZ_VOSB01000039.1"/>
</dbReference>
<accession>A0A5C7B281</accession>
<dbReference type="STRING" id="1123037.GCA_000425305_02518"/>
<reference evidence="2 3" key="1">
    <citation type="submission" date="2019-08" db="EMBL/GenBank/DDBJ databases">
        <title>Genome of Psychroserpens burtonensis ACAM 167.</title>
        <authorList>
            <person name="Bowman J.P."/>
        </authorList>
    </citation>
    <scope>NUCLEOTIDE SEQUENCE [LARGE SCALE GENOMIC DNA]</scope>
    <source>
        <strain evidence="2 3">ACAM 167</strain>
    </source>
</reference>
<dbReference type="Pfam" id="PF13648">
    <property type="entry name" value="Lipocalin_4"/>
    <property type="match status" value="1"/>
</dbReference>
<dbReference type="AlphaFoldDB" id="A0A5C7B281"/>
<comment type="caution">
    <text evidence="2">The sequence shown here is derived from an EMBL/GenBank/DDBJ whole genome shotgun (WGS) entry which is preliminary data.</text>
</comment>
<organism evidence="2 3">
    <name type="scientific">Psychroserpens burtonensis</name>
    <dbReference type="NCBI Taxonomy" id="49278"/>
    <lineage>
        <taxon>Bacteria</taxon>
        <taxon>Pseudomonadati</taxon>
        <taxon>Bacteroidota</taxon>
        <taxon>Flavobacteriia</taxon>
        <taxon>Flavobacteriales</taxon>
        <taxon>Flavobacteriaceae</taxon>
        <taxon>Psychroserpens</taxon>
    </lineage>
</organism>
<feature type="domain" description="Lipocalin-like" evidence="1">
    <location>
        <begin position="28"/>
        <end position="109"/>
    </location>
</feature>
<dbReference type="InterPro" id="IPR024311">
    <property type="entry name" value="Lipocalin-like"/>
</dbReference>
<evidence type="ECO:0000259" key="1">
    <source>
        <dbReference type="Pfam" id="PF13648"/>
    </source>
</evidence>
<proteinExistence type="predicted"/>
<gene>
    <name evidence="2" type="ORF">ES692_17165</name>
</gene>
<keyword evidence="3" id="KW-1185">Reference proteome</keyword>
<dbReference type="EMBL" id="VOSB01000039">
    <property type="protein sequence ID" value="TXE15331.1"/>
    <property type="molecule type" value="Genomic_DNA"/>
</dbReference>
<dbReference type="Proteomes" id="UP000321938">
    <property type="component" value="Unassembled WGS sequence"/>
</dbReference>
<dbReference type="OrthoDB" id="1444727at2"/>
<name>A0A5C7B281_9FLAO</name>